<dbReference type="AlphaFoldDB" id="A0A8H4RXH2"/>
<gene>
    <name evidence="3" type="ORF">G7Y89_g282</name>
</gene>
<evidence type="ECO:0000313" key="3">
    <source>
        <dbReference type="EMBL" id="KAF4637804.1"/>
    </source>
</evidence>
<dbReference type="PANTHER" id="PTHR35391">
    <property type="entry name" value="C2H2-TYPE DOMAIN-CONTAINING PROTEIN-RELATED"/>
    <property type="match status" value="1"/>
</dbReference>
<feature type="domain" description="DUF6590" evidence="2">
    <location>
        <begin position="235"/>
        <end position="376"/>
    </location>
</feature>
<accession>A0A8H4RXH2</accession>
<keyword evidence="4" id="KW-1185">Reference proteome</keyword>
<dbReference type="Pfam" id="PF20233">
    <property type="entry name" value="DUF6590"/>
    <property type="match status" value="1"/>
</dbReference>
<feature type="compositionally biased region" description="Basic residues" evidence="1">
    <location>
        <begin position="1"/>
        <end position="11"/>
    </location>
</feature>
<proteinExistence type="predicted"/>
<feature type="region of interest" description="Disordered" evidence="1">
    <location>
        <begin position="138"/>
        <end position="211"/>
    </location>
</feature>
<feature type="compositionally biased region" description="Low complexity" evidence="1">
    <location>
        <begin position="164"/>
        <end position="188"/>
    </location>
</feature>
<feature type="compositionally biased region" description="Polar residues" evidence="1">
    <location>
        <begin position="140"/>
        <end position="163"/>
    </location>
</feature>
<protein>
    <recommendedName>
        <fullName evidence="2">DUF6590 domain-containing protein</fullName>
    </recommendedName>
</protein>
<comment type="caution">
    <text evidence="3">The sequence shown here is derived from an EMBL/GenBank/DDBJ whole genome shotgun (WGS) entry which is preliminary data.</text>
</comment>
<feature type="region of interest" description="Disordered" evidence="1">
    <location>
        <begin position="1"/>
        <end position="20"/>
    </location>
</feature>
<feature type="region of interest" description="Disordered" evidence="1">
    <location>
        <begin position="47"/>
        <end position="115"/>
    </location>
</feature>
<reference evidence="3 4" key="1">
    <citation type="submission" date="2020-03" db="EMBL/GenBank/DDBJ databases">
        <title>Draft Genome Sequence of Cudoniella acicularis.</title>
        <authorList>
            <person name="Buettner E."/>
            <person name="Kellner H."/>
        </authorList>
    </citation>
    <scope>NUCLEOTIDE SEQUENCE [LARGE SCALE GENOMIC DNA]</scope>
    <source>
        <strain evidence="3 4">DSM 108380</strain>
    </source>
</reference>
<feature type="compositionally biased region" description="Polar residues" evidence="1">
    <location>
        <begin position="95"/>
        <end position="108"/>
    </location>
</feature>
<evidence type="ECO:0000259" key="2">
    <source>
        <dbReference type="Pfam" id="PF20233"/>
    </source>
</evidence>
<evidence type="ECO:0000256" key="1">
    <source>
        <dbReference type="SAM" id="MobiDB-lite"/>
    </source>
</evidence>
<dbReference type="EMBL" id="JAAMPI010000009">
    <property type="protein sequence ID" value="KAF4637804.1"/>
    <property type="molecule type" value="Genomic_DNA"/>
</dbReference>
<feature type="compositionally biased region" description="Low complexity" evidence="1">
    <location>
        <begin position="73"/>
        <end position="91"/>
    </location>
</feature>
<sequence length="392" mass="43014">MSLRSSRKSKGHSGDTSWSEWTWDESRGKYYRSRYYRGNVEYYYQPESEAEQTPRTVPTTSSAASTGQGSPESSYGSNYGYQSQQSQDSVGMLTDSFSNATMNDPGTNSASSSVGSYGGYSYSPSVLSASGYYPPAPSSTTGYQTDQSGYDSVSSTPRQNNWLQPSSSNAGSSSSYNSTSSNTPQQSYDAGQASSSVVPTTGKLIKSTPGNTETLDAKFIHRNTSNLGADRSLDKVFKVLWSEPAGEAFSGETNVTKTDHTTLNGKVYTTIRRFIIVAADQGHCQCVPILTYQGRGTQKSGAKADEHAVVYIGNRPPEIVEEPPLKNKSIRIQPVSLREKLHPKSRVNYAKIYTVEHNVKVFFIGEIHRNSERTFREDFDAAWGRKTQINTS</sequence>
<name>A0A8H4RXH2_9HELO</name>
<evidence type="ECO:0000313" key="4">
    <source>
        <dbReference type="Proteomes" id="UP000566819"/>
    </source>
</evidence>
<dbReference type="InterPro" id="IPR046497">
    <property type="entry name" value="DUF6590"/>
</dbReference>
<dbReference type="OrthoDB" id="3559580at2759"/>
<dbReference type="Proteomes" id="UP000566819">
    <property type="component" value="Unassembled WGS sequence"/>
</dbReference>
<organism evidence="3 4">
    <name type="scientific">Cudoniella acicularis</name>
    <dbReference type="NCBI Taxonomy" id="354080"/>
    <lineage>
        <taxon>Eukaryota</taxon>
        <taxon>Fungi</taxon>
        <taxon>Dikarya</taxon>
        <taxon>Ascomycota</taxon>
        <taxon>Pezizomycotina</taxon>
        <taxon>Leotiomycetes</taxon>
        <taxon>Helotiales</taxon>
        <taxon>Tricladiaceae</taxon>
        <taxon>Cudoniella</taxon>
    </lineage>
</organism>
<dbReference type="PANTHER" id="PTHR35391:SF5">
    <property type="entry name" value="DUF6590 DOMAIN-CONTAINING PROTEIN"/>
    <property type="match status" value="1"/>
</dbReference>